<dbReference type="Pfam" id="PF07495">
    <property type="entry name" value="Y_Y_Y"/>
    <property type="match status" value="1"/>
</dbReference>
<dbReference type="InterPro" id="IPR001789">
    <property type="entry name" value="Sig_transdc_resp-reg_receiver"/>
</dbReference>
<evidence type="ECO:0000256" key="3">
    <source>
        <dbReference type="ARBA" id="ARBA00022553"/>
    </source>
</evidence>
<feature type="domain" description="Response regulatory" evidence="11">
    <location>
        <begin position="1139"/>
        <end position="1254"/>
    </location>
</feature>
<comment type="catalytic activity">
    <reaction evidence="1">
        <text>ATP + protein L-histidine = ADP + protein N-phospho-L-histidine.</text>
        <dbReference type="EC" id="2.7.13.3"/>
    </reaction>
</comment>
<evidence type="ECO:0000256" key="1">
    <source>
        <dbReference type="ARBA" id="ARBA00000085"/>
    </source>
</evidence>
<feature type="signal peptide" evidence="8">
    <location>
        <begin position="1"/>
        <end position="25"/>
    </location>
</feature>
<dbReference type="Gene3D" id="1.10.10.60">
    <property type="entry name" value="Homeodomain-like"/>
    <property type="match status" value="1"/>
</dbReference>
<dbReference type="InterPro" id="IPR015943">
    <property type="entry name" value="WD40/YVTN_repeat-like_dom_sf"/>
</dbReference>
<dbReference type="PANTHER" id="PTHR43547:SF2">
    <property type="entry name" value="HYBRID SIGNAL TRANSDUCTION HISTIDINE KINASE C"/>
    <property type="match status" value="1"/>
</dbReference>
<keyword evidence="8" id="KW-0732">Signal</keyword>
<evidence type="ECO:0000256" key="8">
    <source>
        <dbReference type="SAM" id="SignalP"/>
    </source>
</evidence>
<keyword evidence="4" id="KW-0805">Transcription regulation</keyword>
<dbReference type="InterPro" id="IPR018060">
    <property type="entry name" value="HTH_AraC"/>
</dbReference>
<sequence length="1390" mass="158051">MKAKRIKYYLLYSLMCCLVMQTLQAQFSNLKFEKYSTLEGLSSSTCVDVYQDSQGFLWFGTIDGLNRYDGYTFKIFRPIINDTASISNNRVQAIEEDRYGNLWVGTKNGLNIYRRERGVFRRIQLYKGDFVRASTRAVINDINYNSLTNEIWVATKNGISKAPLDEIAGGDYEKLRFTHYVHNPSNSYSIDHNDVSRIDIDKDGQIWMVTGGNHVHRYRSDTDDFERIAIKNQGGDRLDHQPKSLLVDREGKVWIGNDLSQLSIMDTSGEFYLPQITTESIAIYDIYQGAGGYIWIATSDHGIYVLDAKGSLVHTLVHDPADPFSLPNNQTSKILQDKDSIFWIATYNEGMAKLDISKSAFGHHFYKKSNGSDIRIAQSVLQDVNQNIWIGTDGAGLNLFDESQGTFKQYKHDPRQPNSLSSDKILYLEKCFDGGIWICTLDGGLNKLNPKTGIFKQYKHDNTTNSIGQNSVWCAIEDARHRLWIGTQEAGLNLLDPRDGKFSFFKHNALDSTSIIGNYVFSLYVDSKDRLLIGTSVGMCWTSIAGDIENGLKFHSIMEPNITGNLVNTIMEDHHGGIWVGSDIGLHHLNSEFELIKTYSTKDGIPNNLVIGIEEDDQHQLWIITKSGMSHFDPVTESFKNYNINDGLQGMEYQSKSIIKMTDGRILAGGINGFNLFDPKKIEQDSLEGGPRITELKLLNQPVHVGEEVNGRVILEDFFDKTKEIVLKYNEGYITLEFVSLHFHNPDRVKYAYQLHGADQDYVNAGKSRTANYSGLPPGKYQFEVKASLDGVWKGSPSAKLNIRILPPPWKTWWAYAIYFCLVSLVVWAVFKYYSKMINEERTHELDQMKLQFFINVSHEFRTPLTLILNPVDKIISSFDDPEIVKNSAYTIQRSARKLLNLVNQLLDFRKMDLGKAPLDPLKGDIVSFTKDISKLFEDLAKEKSIALDFESNVENIYIWFDPDKMEKIVTNLLSNALKFTPPAGSIRVSVRQYTKNTLEPMFSAKKTSEEYVEIIVEDTGIGLKKEQQAAIFERFFHIDSTNSGTGIGLNFTKSLVEQHDGVILVDSEYGKGSRFTVRLPQESKQLRDALRSNQEVRRNIKDFDMNSIKSLEYELSISDMDILDADEQIDIDTADRQTILIVEDNKELRLHLKNELRHQFKIKEAANGREGLEKALKFYPDIIISDVMMPEMDGFEMCSSVKTNPDTCHIPVILLTARSLEEDRIEGYNIGADAYLPKPFNVHVLRARIKNLLESKKRLREKFLSQTGIIASNELTTNSLDEKFLDDVTKIIVDNVSDSDFGLEQLLHEIGVSRSHFYRKVNSLTGQNPSNFIRTIRLKYAAELLKKKTGSIKEIAYMSGFNSTAYFSKTFRELFGKTPQEFASEGHGA</sequence>
<dbReference type="PRINTS" id="PR00344">
    <property type="entry name" value="BCTRLSENSOR"/>
</dbReference>
<evidence type="ECO:0000259" key="10">
    <source>
        <dbReference type="PROSITE" id="PS50109"/>
    </source>
</evidence>
<dbReference type="Pfam" id="PF00072">
    <property type="entry name" value="Response_reg"/>
    <property type="match status" value="1"/>
</dbReference>
<dbReference type="CDD" id="cd00082">
    <property type="entry name" value="HisKA"/>
    <property type="match status" value="1"/>
</dbReference>
<evidence type="ECO:0000256" key="5">
    <source>
        <dbReference type="ARBA" id="ARBA00023125"/>
    </source>
</evidence>
<dbReference type="Pfam" id="PF00512">
    <property type="entry name" value="HisKA"/>
    <property type="match status" value="1"/>
</dbReference>
<dbReference type="PROSITE" id="PS00041">
    <property type="entry name" value="HTH_ARAC_FAMILY_1"/>
    <property type="match status" value="1"/>
</dbReference>
<dbReference type="PROSITE" id="PS50109">
    <property type="entry name" value="HIS_KIN"/>
    <property type="match status" value="1"/>
</dbReference>
<dbReference type="InterPro" id="IPR003661">
    <property type="entry name" value="HisK_dim/P_dom"/>
</dbReference>
<dbReference type="SUPFAM" id="SSF47384">
    <property type="entry name" value="Homodimeric domain of signal transducing histidine kinase"/>
    <property type="match status" value="1"/>
</dbReference>
<dbReference type="InterPro" id="IPR011123">
    <property type="entry name" value="Y_Y_Y"/>
</dbReference>
<keyword evidence="3 7" id="KW-0597">Phosphoprotein</keyword>
<evidence type="ECO:0000256" key="6">
    <source>
        <dbReference type="ARBA" id="ARBA00023163"/>
    </source>
</evidence>
<dbReference type="PANTHER" id="PTHR43547">
    <property type="entry name" value="TWO-COMPONENT HISTIDINE KINASE"/>
    <property type="match status" value="1"/>
</dbReference>
<accession>A0ABY6CS00</accession>
<feature type="domain" description="HTH araC/xylS-type" evidence="9">
    <location>
        <begin position="1287"/>
        <end position="1386"/>
    </location>
</feature>
<dbReference type="SUPFAM" id="SSF63829">
    <property type="entry name" value="Calcium-dependent phosphotriesterase"/>
    <property type="match status" value="3"/>
</dbReference>
<dbReference type="SMART" id="SM00388">
    <property type="entry name" value="HisKA"/>
    <property type="match status" value="1"/>
</dbReference>
<dbReference type="Gene3D" id="2.60.40.10">
    <property type="entry name" value="Immunoglobulins"/>
    <property type="match status" value="1"/>
</dbReference>
<gene>
    <name evidence="12" type="ORF">N6H18_01395</name>
</gene>
<dbReference type="Gene3D" id="3.40.50.2300">
    <property type="match status" value="1"/>
</dbReference>
<evidence type="ECO:0000259" key="9">
    <source>
        <dbReference type="PROSITE" id="PS01124"/>
    </source>
</evidence>
<dbReference type="Gene3D" id="1.10.287.130">
    <property type="match status" value="1"/>
</dbReference>
<dbReference type="InterPro" id="IPR009057">
    <property type="entry name" value="Homeodomain-like_sf"/>
</dbReference>
<dbReference type="InterPro" id="IPR011110">
    <property type="entry name" value="Reg_prop"/>
</dbReference>
<dbReference type="PROSITE" id="PS50110">
    <property type="entry name" value="RESPONSE_REGULATORY"/>
    <property type="match status" value="1"/>
</dbReference>
<dbReference type="EMBL" id="CP106679">
    <property type="protein sequence ID" value="UXP32624.1"/>
    <property type="molecule type" value="Genomic_DNA"/>
</dbReference>
<dbReference type="SMART" id="SM00448">
    <property type="entry name" value="REC"/>
    <property type="match status" value="1"/>
</dbReference>
<dbReference type="InterPro" id="IPR005467">
    <property type="entry name" value="His_kinase_dom"/>
</dbReference>
<feature type="chain" id="PRO_5046211255" description="histidine kinase" evidence="8">
    <location>
        <begin position="26"/>
        <end position="1390"/>
    </location>
</feature>
<dbReference type="RefSeq" id="WP_262310059.1">
    <property type="nucleotide sequence ID" value="NZ_CP106679.1"/>
</dbReference>
<keyword evidence="13" id="KW-1185">Reference proteome</keyword>
<dbReference type="InterPro" id="IPR036097">
    <property type="entry name" value="HisK_dim/P_sf"/>
</dbReference>
<evidence type="ECO:0000256" key="4">
    <source>
        <dbReference type="ARBA" id="ARBA00023015"/>
    </source>
</evidence>
<dbReference type="Gene3D" id="3.30.565.10">
    <property type="entry name" value="Histidine kinase-like ATPase, C-terminal domain"/>
    <property type="match status" value="1"/>
</dbReference>
<reference evidence="12" key="1">
    <citation type="submission" date="2022-09" db="EMBL/GenBank/DDBJ databases">
        <title>Comparative genomics and taxonomic characterization of three novel marine species of genus Reichenbachiella exhibiting antioxidant and polysaccharide degradation activities.</title>
        <authorList>
            <person name="Muhammad N."/>
            <person name="Lee Y.-J."/>
            <person name="Ko J."/>
            <person name="Kim S.-G."/>
        </authorList>
    </citation>
    <scope>NUCLEOTIDE SEQUENCE</scope>
    <source>
        <strain evidence="12">BKB1-1</strain>
    </source>
</reference>
<feature type="domain" description="Histidine kinase" evidence="10">
    <location>
        <begin position="856"/>
        <end position="1084"/>
    </location>
</feature>
<dbReference type="Pfam" id="PF02518">
    <property type="entry name" value="HATPase_c"/>
    <property type="match status" value="1"/>
</dbReference>
<keyword evidence="5" id="KW-0238">DNA-binding</keyword>
<evidence type="ECO:0000313" key="12">
    <source>
        <dbReference type="EMBL" id="UXP32624.1"/>
    </source>
</evidence>
<protein>
    <recommendedName>
        <fullName evidence="2">histidine kinase</fullName>
        <ecNumber evidence="2">2.7.13.3</ecNumber>
    </recommendedName>
</protein>
<evidence type="ECO:0000259" key="11">
    <source>
        <dbReference type="PROSITE" id="PS50110"/>
    </source>
</evidence>
<evidence type="ECO:0000256" key="7">
    <source>
        <dbReference type="PROSITE-ProRule" id="PRU00169"/>
    </source>
</evidence>
<feature type="modified residue" description="4-aspartylphosphate" evidence="7">
    <location>
        <position position="1187"/>
    </location>
</feature>
<dbReference type="InterPro" id="IPR018062">
    <property type="entry name" value="HTH_AraC-typ_CS"/>
</dbReference>
<dbReference type="SUPFAM" id="SSF46689">
    <property type="entry name" value="Homeodomain-like"/>
    <property type="match status" value="1"/>
</dbReference>
<dbReference type="SUPFAM" id="SSF55874">
    <property type="entry name" value="ATPase domain of HSP90 chaperone/DNA topoisomerase II/histidine kinase"/>
    <property type="match status" value="1"/>
</dbReference>
<dbReference type="CDD" id="cd17574">
    <property type="entry name" value="REC_OmpR"/>
    <property type="match status" value="1"/>
</dbReference>
<dbReference type="InterPro" id="IPR004358">
    <property type="entry name" value="Sig_transdc_His_kin-like_C"/>
</dbReference>
<dbReference type="InterPro" id="IPR036890">
    <property type="entry name" value="HATPase_C_sf"/>
</dbReference>
<organism evidence="12 13">
    <name type="scientific">Reichenbachiella agarivorans</name>
    <dbReference type="NCBI Taxonomy" id="2979464"/>
    <lineage>
        <taxon>Bacteria</taxon>
        <taxon>Pseudomonadati</taxon>
        <taxon>Bacteroidota</taxon>
        <taxon>Cytophagia</taxon>
        <taxon>Cytophagales</taxon>
        <taxon>Reichenbachiellaceae</taxon>
        <taxon>Reichenbachiella</taxon>
    </lineage>
</organism>
<proteinExistence type="predicted"/>
<keyword evidence="6" id="KW-0804">Transcription</keyword>
<dbReference type="Gene3D" id="2.130.10.10">
    <property type="entry name" value="YVTN repeat-like/Quinoprotein amine dehydrogenase"/>
    <property type="match status" value="2"/>
</dbReference>
<dbReference type="Pfam" id="PF07494">
    <property type="entry name" value="Reg_prop"/>
    <property type="match status" value="3"/>
</dbReference>
<dbReference type="InterPro" id="IPR013783">
    <property type="entry name" value="Ig-like_fold"/>
</dbReference>
<evidence type="ECO:0000313" key="13">
    <source>
        <dbReference type="Proteomes" id="UP001065174"/>
    </source>
</evidence>
<dbReference type="SMART" id="SM00342">
    <property type="entry name" value="HTH_ARAC"/>
    <property type="match status" value="1"/>
</dbReference>
<dbReference type="SUPFAM" id="SSF52172">
    <property type="entry name" value="CheY-like"/>
    <property type="match status" value="1"/>
</dbReference>
<dbReference type="SMART" id="SM00387">
    <property type="entry name" value="HATPase_c"/>
    <property type="match status" value="1"/>
</dbReference>
<dbReference type="Pfam" id="PF12833">
    <property type="entry name" value="HTH_18"/>
    <property type="match status" value="1"/>
</dbReference>
<evidence type="ECO:0000256" key="2">
    <source>
        <dbReference type="ARBA" id="ARBA00012438"/>
    </source>
</evidence>
<name>A0ABY6CS00_9BACT</name>
<dbReference type="Proteomes" id="UP001065174">
    <property type="component" value="Chromosome"/>
</dbReference>
<dbReference type="PROSITE" id="PS01124">
    <property type="entry name" value="HTH_ARAC_FAMILY_2"/>
    <property type="match status" value="1"/>
</dbReference>
<dbReference type="InterPro" id="IPR003594">
    <property type="entry name" value="HATPase_dom"/>
</dbReference>
<dbReference type="EC" id="2.7.13.3" evidence="2"/>
<dbReference type="InterPro" id="IPR011006">
    <property type="entry name" value="CheY-like_superfamily"/>
</dbReference>